<sequence length="807" mass="87189">MRYHAPYHTSGLGHVYQQRYKSFPNQRNGHFFGSFDGRANVSSTKSHSEVTNNTVFLLSFAFGMLTALSPLNADDSFSNTTQRPPNILYFYVDDMGWGSIGPNGQASRKAKGLPYVRTPNLDRLAAEGINFTRGYACHVCSPSRSSLQSGFHQGHTFADRNDPNNARKAIRADDVSIGDVLSDAGYVTGYWGKWGYGGSKDRANPVIDNVQTLPTSHGYQYVLAELHHIRAHTFFQPTLWKAPADSQSIGGLELVPNSIADYQNKSYPQTPALQNSTDYPTTAYCDDAYAFAALDFVREQGQNYNETGQPFHGLLAVQIPHAPFGEIATLPDWDRAYADDPSYRTLADQSRQWAAMVTRIDAHFGNLLAALEDPNNDGDTSDSVAENTLVIFQSDNGGPGGRSNVEFEANGGLSGTKGKIQEGGIRVPLVMRWPGKITEDTALKAGSDCDMVVDITDMLPTFCELAGVPAPLGIDGVSIAPTLLGRGHQRRRDFIIHEAGNGQSIIRNDLKLVRSKNSPLVLHDLEADRAEARNIAAEHPQLVQELESLLLGERVTEPKGFANTYHDWTGRDGAKTSAADNWSDYEYANNGISYLTDNGAPQLSWIARIANSSDQSRTAHADADLEVLGLQISGNAATNAKQTLVLGPEINLTGRNVIRVASHATLTVDGGVVSSLRWIDIHEGATLDGHGSIDATIYNSGSMIAVGQKGTVFNIQGDYHQSAGAELSLLIAGKKPAAHVTGTASLNGKLRIAIAQDTELTPGTFCTVLTANHVNGCFANPNDEVITDDGSRFTIGYSETAVTLTAK</sequence>
<keyword evidence="5" id="KW-1185">Reference proteome</keyword>
<evidence type="ECO:0000256" key="1">
    <source>
        <dbReference type="ARBA" id="ARBA00008779"/>
    </source>
</evidence>
<comment type="similarity">
    <text evidence="1">Belongs to the sulfatase family.</text>
</comment>
<evidence type="ECO:0000256" key="2">
    <source>
        <dbReference type="ARBA" id="ARBA00022801"/>
    </source>
</evidence>
<dbReference type="Pfam" id="PF00884">
    <property type="entry name" value="Sulfatase"/>
    <property type="match status" value="1"/>
</dbReference>
<organism evidence="4 5">
    <name type="scientific">Allorhodopirellula solitaria</name>
    <dbReference type="NCBI Taxonomy" id="2527987"/>
    <lineage>
        <taxon>Bacteria</taxon>
        <taxon>Pseudomonadati</taxon>
        <taxon>Planctomycetota</taxon>
        <taxon>Planctomycetia</taxon>
        <taxon>Pirellulales</taxon>
        <taxon>Pirellulaceae</taxon>
        <taxon>Allorhodopirellula</taxon>
    </lineage>
</organism>
<feature type="domain" description="Sulfatase N-terminal" evidence="3">
    <location>
        <begin position="85"/>
        <end position="468"/>
    </location>
</feature>
<dbReference type="OrthoDB" id="225685at2"/>
<dbReference type="InterPro" id="IPR000917">
    <property type="entry name" value="Sulfatase_N"/>
</dbReference>
<dbReference type="InterPro" id="IPR017850">
    <property type="entry name" value="Alkaline_phosphatase_core_sf"/>
</dbReference>
<evidence type="ECO:0000313" key="5">
    <source>
        <dbReference type="Proteomes" id="UP000318053"/>
    </source>
</evidence>
<dbReference type="EC" id="3.1.6.1" evidence="4"/>
<dbReference type="Proteomes" id="UP000318053">
    <property type="component" value="Unassembled WGS sequence"/>
</dbReference>
<dbReference type="Gene3D" id="3.40.720.10">
    <property type="entry name" value="Alkaline Phosphatase, subunit A"/>
    <property type="match status" value="1"/>
</dbReference>
<evidence type="ECO:0000259" key="3">
    <source>
        <dbReference type="Pfam" id="PF00884"/>
    </source>
</evidence>
<name>A0A5C5XW71_9BACT</name>
<dbReference type="PANTHER" id="PTHR42693:SF53">
    <property type="entry name" value="ENDO-4-O-SULFATASE"/>
    <property type="match status" value="1"/>
</dbReference>
<accession>A0A5C5XW71</accession>
<proteinExistence type="inferred from homology"/>
<dbReference type="SUPFAM" id="SSF53649">
    <property type="entry name" value="Alkaline phosphatase-like"/>
    <property type="match status" value="1"/>
</dbReference>
<evidence type="ECO:0000313" key="4">
    <source>
        <dbReference type="EMBL" id="TWT67160.1"/>
    </source>
</evidence>
<comment type="caution">
    <text evidence="4">The sequence shown here is derived from an EMBL/GenBank/DDBJ whole genome shotgun (WGS) entry which is preliminary data.</text>
</comment>
<dbReference type="GO" id="GO:0004065">
    <property type="term" value="F:arylsulfatase activity"/>
    <property type="evidence" value="ECO:0007669"/>
    <property type="project" value="UniProtKB-EC"/>
</dbReference>
<dbReference type="AlphaFoldDB" id="A0A5C5XW71"/>
<dbReference type="RefSeq" id="WP_146391100.1">
    <property type="nucleotide sequence ID" value="NZ_SJPK01000004.1"/>
</dbReference>
<gene>
    <name evidence="4" type="primary">atsA_27</name>
    <name evidence="4" type="ORF">CA85_20090</name>
</gene>
<protein>
    <submittedName>
        <fullName evidence="4">Arylsulfatase</fullName>
        <ecNumber evidence="4">3.1.6.1</ecNumber>
    </submittedName>
</protein>
<dbReference type="EMBL" id="SJPK01000004">
    <property type="protein sequence ID" value="TWT67160.1"/>
    <property type="molecule type" value="Genomic_DNA"/>
</dbReference>
<reference evidence="4 5" key="1">
    <citation type="submission" date="2019-02" db="EMBL/GenBank/DDBJ databases">
        <title>Deep-cultivation of Planctomycetes and their phenomic and genomic characterization uncovers novel biology.</title>
        <authorList>
            <person name="Wiegand S."/>
            <person name="Jogler M."/>
            <person name="Boedeker C."/>
            <person name="Pinto D."/>
            <person name="Vollmers J."/>
            <person name="Rivas-Marin E."/>
            <person name="Kohn T."/>
            <person name="Peeters S.H."/>
            <person name="Heuer A."/>
            <person name="Rast P."/>
            <person name="Oberbeckmann S."/>
            <person name="Bunk B."/>
            <person name="Jeske O."/>
            <person name="Meyerdierks A."/>
            <person name="Storesund J.E."/>
            <person name="Kallscheuer N."/>
            <person name="Luecker S."/>
            <person name="Lage O.M."/>
            <person name="Pohl T."/>
            <person name="Merkel B.J."/>
            <person name="Hornburger P."/>
            <person name="Mueller R.-W."/>
            <person name="Bruemmer F."/>
            <person name="Labrenz M."/>
            <person name="Spormann A.M."/>
            <person name="Op Den Camp H."/>
            <person name="Overmann J."/>
            <person name="Amann R."/>
            <person name="Jetten M.S.M."/>
            <person name="Mascher T."/>
            <person name="Medema M.H."/>
            <person name="Devos D.P."/>
            <person name="Kaster A.-K."/>
            <person name="Ovreas L."/>
            <person name="Rohde M."/>
            <person name="Galperin M.Y."/>
            <person name="Jogler C."/>
        </authorList>
    </citation>
    <scope>NUCLEOTIDE SEQUENCE [LARGE SCALE GENOMIC DNA]</scope>
    <source>
        <strain evidence="4 5">CA85</strain>
    </source>
</reference>
<dbReference type="InterPro" id="IPR050738">
    <property type="entry name" value="Sulfatase"/>
</dbReference>
<keyword evidence="2 4" id="KW-0378">Hydrolase</keyword>
<dbReference type="PANTHER" id="PTHR42693">
    <property type="entry name" value="ARYLSULFATASE FAMILY MEMBER"/>
    <property type="match status" value="1"/>
</dbReference>
<dbReference type="Gene3D" id="3.30.1120.10">
    <property type="match status" value="1"/>
</dbReference>